<evidence type="ECO:0000313" key="1">
    <source>
        <dbReference type="EMBL" id="KAJ9059528.1"/>
    </source>
</evidence>
<sequence length="395" mass="43432">MNLEAASQNFETASGLLYTGFNQDGGCFAVGCERGFQIFNSDPLTEKTRKEFEDGGIGIVEMLFRTNYIGLVGSGRHPKYPTNKVMIWDDLKGKPIFELEFRSVVKNIKLRRDIFGGTPKKLFTFDTNFNTKGLIAVSSTTSRAIIAIPSSHKGHVQIIDLSTVDYVNDHTESFYGSTSSVNSLERFGGSPTTSAPSITTIAAHSTTLYCIALNHDGTRLASASEKGTLIRVFDTTSGRVLHELRRGVDRAEIFSIAFNEDTTRLCVSSDKGTVHIFNLVPLEPSTSRPLSVPSSSHKPGFSRLFRAGNRQSSLAFMKDVLPKYFASEWSFARFQVPNETRCICGFPPLLPGSSSVSDSNAVIILCADGGYFKVTFDPRAGGGCTREIFKRFYRP</sequence>
<accession>A0ACC2SB48</accession>
<proteinExistence type="predicted"/>
<comment type="caution">
    <text evidence="1">The sequence shown here is derived from an EMBL/GenBank/DDBJ whole genome shotgun (WGS) entry which is preliminary data.</text>
</comment>
<reference evidence="1" key="1">
    <citation type="submission" date="2022-04" db="EMBL/GenBank/DDBJ databases">
        <title>Genome of the entomopathogenic fungus Entomophthora muscae.</title>
        <authorList>
            <person name="Elya C."/>
            <person name="Lovett B.R."/>
            <person name="Lee E."/>
            <person name="Macias A.M."/>
            <person name="Hajek A.E."/>
            <person name="De Bivort B.L."/>
            <person name="Kasson M.T."/>
            <person name="De Fine Licht H.H."/>
            <person name="Stajich J.E."/>
        </authorList>
    </citation>
    <scope>NUCLEOTIDE SEQUENCE</scope>
    <source>
        <strain evidence="1">Berkeley</strain>
    </source>
</reference>
<dbReference type="EMBL" id="QTSX02005683">
    <property type="protein sequence ID" value="KAJ9059528.1"/>
    <property type="molecule type" value="Genomic_DNA"/>
</dbReference>
<dbReference type="Proteomes" id="UP001165960">
    <property type="component" value="Unassembled WGS sequence"/>
</dbReference>
<organism evidence="1 2">
    <name type="scientific">Entomophthora muscae</name>
    <dbReference type="NCBI Taxonomy" id="34485"/>
    <lineage>
        <taxon>Eukaryota</taxon>
        <taxon>Fungi</taxon>
        <taxon>Fungi incertae sedis</taxon>
        <taxon>Zoopagomycota</taxon>
        <taxon>Entomophthoromycotina</taxon>
        <taxon>Entomophthoromycetes</taxon>
        <taxon>Entomophthorales</taxon>
        <taxon>Entomophthoraceae</taxon>
        <taxon>Entomophthora</taxon>
    </lineage>
</organism>
<protein>
    <submittedName>
        <fullName evidence="1">Phosphatidylinositol 3,5-bisphosphate-binding protein</fullName>
    </submittedName>
</protein>
<name>A0ACC2SB48_9FUNG</name>
<evidence type="ECO:0000313" key="2">
    <source>
        <dbReference type="Proteomes" id="UP001165960"/>
    </source>
</evidence>
<gene>
    <name evidence="1" type="primary">HSV2</name>
    <name evidence="1" type="ORF">DSO57_1001598</name>
</gene>
<keyword evidence="2" id="KW-1185">Reference proteome</keyword>